<evidence type="ECO:0000313" key="2">
    <source>
        <dbReference type="Proteomes" id="UP000238375"/>
    </source>
</evidence>
<comment type="caution">
    <text evidence="1">The sequence shown here is derived from an EMBL/GenBank/DDBJ whole genome shotgun (WGS) entry which is preliminary data.</text>
</comment>
<organism evidence="1 2">
    <name type="scientific">Spirosoma oryzae</name>
    <dbReference type="NCBI Taxonomy" id="1469603"/>
    <lineage>
        <taxon>Bacteria</taxon>
        <taxon>Pseudomonadati</taxon>
        <taxon>Bacteroidota</taxon>
        <taxon>Cytophagia</taxon>
        <taxon>Cytophagales</taxon>
        <taxon>Cytophagaceae</taxon>
        <taxon>Spirosoma</taxon>
    </lineage>
</organism>
<protein>
    <submittedName>
        <fullName evidence="1">Uncharacterized protein</fullName>
    </submittedName>
</protein>
<reference evidence="1 2" key="1">
    <citation type="submission" date="2018-03" db="EMBL/GenBank/DDBJ databases">
        <title>Genomic Encyclopedia of Archaeal and Bacterial Type Strains, Phase II (KMG-II): from individual species to whole genera.</title>
        <authorList>
            <person name="Goeker M."/>
        </authorList>
    </citation>
    <scope>NUCLEOTIDE SEQUENCE [LARGE SCALE GENOMIC DNA]</scope>
    <source>
        <strain evidence="1 2">DSM 28354</strain>
    </source>
</reference>
<proteinExistence type="predicted"/>
<gene>
    <name evidence="1" type="ORF">CLV58_113158</name>
</gene>
<sequence length="108" mass="12198">MDRDTLETKLQPFVLACAEKGYQLRAHCLDEAYPGDSSTSYFLRVTADWIDTMDCSGALDVLLDILWDTTDTETRAMIFAIIIHDKNDQLHCYSPPLHSTVAKDETVV</sequence>
<dbReference type="Proteomes" id="UP000238375">
    <property type="component" value="Unassembled WGS sequence"/>
</dbReference>
<name>A0A2T0SRJ0_9BACT</name>
<dbReference type="AlphaFoldDB" id="A0A2T0SRJ0"/>
<dbReference type="EMBL" id="PVTE01000013">
    <property type="protein sequence ID" value="PRY36027.1"/>
    <property type="molecule type" value="Genomic_DNA"/>
</dbReference>
<keyword evidence="2" id="KW-1185">Reference proteome</keyword>
<accession>A0A2T0SRJ0</accession>
<evidence type="ECO:0000313" key="1">
    <source>
        <dbReference type="EMBL" id="PRY36027.1"/>
    </source>
</evidence>